<dbReference type="GO" id="GO:0003677">
    <property type="term" value="F:DNA binding"/>
    <property type="evidence" value="ECO:0007669"/>
    <property type="project" value="UniProtKB-KW"/>
</dbReference>
<dbReference type="SUPFAM" id="SSF47413">
    <property type="entry name" value="lambda repressor-like DNA-binding domains"/>
    <property type="match status" value="1"/>
</dbReference>
<evidence type="ECO:0000313" key="2">
    <source>
        <dbReference type="EMBL" id="SEW31796.1"/>
    </source>
</evidence>
<dbReference type="AlphaFoldDB" id="A0A1I0QWC4"/>
<reference evidence="2 3" key="1">
    <citation type="submission" date="2016-10" db="EMBL/GenBank/DDBJ databases">
        <authorList>
            <person name="de Groot N.N."/>
        </authorList>
    </citation>
    <scope>NUCLEOTIDE SEQUENCE [LARGE SCALE GENOMIC DNA]</scope>
    <source>
        <strain evidence="2 3">DSM 9179</strain>
    </source>
</reference>
<dbReference type="Pfam" id="PF13443">
    <property type="entry name" value="HTH_26"/>
    <property type="match status" value="1"/>
</dbReference>
<feature type="domain" description="HTH cro/C1-type" evidence="1">
    <location>
        <begin position="7"/>
        <end position="66"/>
    </location>
</feature>
<dbReference type="STRING" id="99656.SAMN05421659_109184"/>
<proteinExistence type="predicted"/>
<accession>A0A1I0QWC4</accession>
<keyword evidence="2" id="KW-0238">DNA-binding</keyword>
<name>A0A1I0QWC4_9FIRM</name>
<evidence type="ECO:0000313" key="3">
    <source>
        <dbReference type="Proteomes" id="UP000199701"/>
    </source>
</evidence>
<dbReference type="Gene3D" id="1.10.260.40">
    <property type="entry name" value="lambda repressor-like DNA-binding domains"/>
    <property type="match status" value="1"/>
</dbReference>
<dbReference type="EMBL" id="FOJI01000009">
    <property type="protein sequence ID" value="SEW31796.1"/>
    <property type="molecule type" value="Genomic_DNA"/>
</dbReference>
<organism evidence="2 3">
    <name type="scientific">[Clostridium] fimetarium</name>
    <dbReference type="NCBI Taxonomy" id="99656"/>
    <lineage>
        <taxon>Bacteria</taxon>
        <taxon>Bacillati</taxon>
        <taxon>Bacillota</taxon>
        <taxon>Clostridia</taxon>
        <taxon>Lachnospirales</taxon>
        <taxon>Lachnospiraceae</taxon>
    </lineage>
</organism>
<protein>
    <submittedName>
        <fullName evidence="2">DNA-binding transcriptional regulator, XRE family</fullName>
    </submittedName>
</protein>
<sequence length="73" mass="8677">MISYEPLWKTMKKKGVTSYKLIYQYKVSSNTIRRMKKQKNVTLNTINDLCNILQCNVSEVIEFTPDEEIEEKE</sequence>
<dbReference type="InterPro" id="IPR010982">
    <property type="entry name" value="Lambda_DNA-bd_dom_sf"/>
</dbReference>
<evidence type="ECO:0000259" key="1">
    <source>
        <dbReference type="Pfam" id="PF13443"/>
    </source>
</evidence>
<dbReference type="Proteomes" id="UP000199701">
    <property type="component" value="Unassembled WGS sequence"/>
</dbReference>
<dbReference type="RefSeq" id="WP_092454588.1">
    <property type="nucleotide sequence ID" value="NZ_FOJI01000009.1"/>
</dbReference>
<gene>
    <name evidence="2" type="ORF">SAMN05421659_109184</name>
</gene>
<dbReference type="InterPro" id="IPR001387">
    <property type="entry name" value="Cro/C1-type_HTH"/>
</dbReference>
<keyword evidence="3" id="KW-1185">Reference proteome</keyword>
<dbReference type="OrthoDB" id="9807880at2"/>